<dbReference type="Proteomes" id="UP000799537">
    <property type="component" value="Unassembled WGS sequence"/>
</dbReference>
<dbReference type="GO" id="GO:0000470">
    <property type="term" value="P:maturation of LSU-rRNA"/>
    <property type="evidence" value="ECO:0007669"/>
    <property type="project" value="TreeGrafter"/>
</dbReference>
<sequence length="391" mass="44403">MSKYTITPWRSQHDLLQVRSQLYGTNPSTPDQRRHAVDRVMAWKLRGNLPHAVESTALLIDAILHHSNPSNSMFSVRAVYSAAFTRFVTGFCDIGRNKERSLEPSSMLDIAKQIGMPVEFVALRHEATHEELPAVQRLVKAVDDGLQWLWTVYWSRLEEPESGEMIAASMAKVKADARQILRGFRSRRREAVQSRKLRDDFSNIQSTVRASVALFGKSSAKMEAFASVLVEDRLLSPSKRELGASLEGAFVIWDDLLKFINREHHRFAMALVKALLEAISVRPGEDTEKEACCMWVTHILHSEPWNHFVTALEKRLVRKDVVMWCCMHPGPWTQRLGRDVLKAEDEEFVCDWEDVFHASQLSVAGQDEDDAELGTWIRAATPFAAPIGVVR</sequence>
<keyword evidence="2" id="KW-1185">Reference proteome</keyword>
<dbReference type="PANTHER" id="PTHR15002:SF0">
    <property type="entry name" value="RIBOSOMAL BIOGENESIS PROTEIN LAS1L"/>
    <property type="match status" value="1"/>
</dbReference>
<dbReference type="GO" id="GO:0000460">
    <property type="term" value="P:maturation of 5.8S rRNA"/>
    <property type="evidence" value="ECO:0007669"/>
    <property type="project" value="TreeGrafter"/>
</dbReference>
<dbReference type="RefSeq" id="XP_033663038.1">
    <property type="nucleotide sequence ID" value="XM_033818254.1"/>
</dbReference>
<protein>
    <recommendedName>
        <fullName evidence="3">Las1-like protein</fullName>
    </recommendedName>
</protein>
<dbReference type="EMBL" id="ML993615">
    <property type="protein sequence ID" value="KAF2162149.1"/>
    <property type="molecule type" value="Genomic_DNA"/>
</dbReference>
<dbReference type="GO" id="GO:0004519">
    <property type="term" value="F:endonuclease activity"/>
    <property type="evidence" value="ECO:0007669"/>
    <property type="project" value="InterPro"/>
</dbReference>
<evidence type="ECO:0000313" key="1">
    <source>
        <dbReference type="EMBL" id="KAF2162149.1"/>
    </source>
</evidence>
<proteinExistence type="predicted"/>
<dbReference type="InterPro" id="IPR007174">
    <property type="entry name" value="Las1"/>
</dbReference>
<gene>
    <name evidence="1" type="ORF">M409DRAFT_69359</name>
</gene>
<dbReference type="GeneID" id="54571526"/>
<accession>A0A6A6C924</accession>
<dbReference type="GO" id="GO:0090730">
    <property type="term" value="C:Las1 complex"/>
    <property type="evidence" value="ECO:0007669"/>
    <property type="project" value="InterPro"/>
</dbReference>
<dbReference type="GO" id="GO:0030687">
    <property type="term" value="C:preribosome, large subunit precursor"/>
    <property type="evidence" value="ECO:0007669"/>
    <property type="project" value="TreeGrafter"/>
</dbReference>
<dbReference type="OrthoDB" id="10263222at2759"/>
<dbReference type="PANTHER" id="PTHR15002">
    <property type="entry name" value="RIBOSOMAL BIOGENESIS PROTEIN LAS1L"/>
    <property type="match status" value="1"/>
</dbReference>
<evidence type="ECO:0008006" key="3">
    <source>
        <dbReference type="Google" id="ProtNLM"/>
    </source>
</evidence>
<organism evidence="1 2">
    <name type="scientific">Zasmidium cellare ATCC 36951</name>
    <dbReference type="NCBI Taxonomy" id="1080233"/>
    <lineage>
        <taxon>Eukaryota</taxon>
        <taxon>Fungi</taxon>
        <taxon>Dikarya</taxon>
        <taxon>Ascomycota</taxon>
        <taxon>Pezizomycotina</taxon>
        <taxon>Dothideomycetes</taxon>
        <taxon>Dothideomycetidae</taxon>
        <taxon>Mycosphaerellales</taxon>
        <taxon>Mycosphaerellaceae</taxon>
        <taxon>Zasmidium</taxon>
    </lineage>
</organism>
<evidence type="ECO:0000313" key="2">
    <source>
        <dbReference type="Proteomes" id="UP000799537"/>
    </source>
</evidence>
<reference evidence="1" key="1">
    <citation type="journal article" date="2020" name="Stud. Mycol.">
        <title>101 Dothideomycetes genomes: a test case for predicting lifestyles and emergence of pathogens.</title>
        <authorList>
            <person name="Haridas S."/>
            <person name="Albert R."/>
            <person name="Binder M."/>
            <person name="Bloem J."/>
            <person name="Labutti K."/>
            <person name="Salamov A."/>
            <person name="Andreopoulos B."/>
            <person name="Baker S."/>
            <person name="Barry K."/>
            <person name="Bills G."/>
            <person name="Bluhm B."/>
            <person name="Cannon C."/>
            <person name="Castanera R."/>
            <person name="Culley D."/>
            <person name="Daum C."/>
            <person name="Ezra D."/>
            <person name="Gonzalez J."/>
            <person name="Henrissat B."/>
            <person name="Kuo A."/>
            <person name="Liang C."/>
            <person name="Lipzen A."/>
            <person name="Lutzoni F."/>
            <person name="Magnuson J."/>
            <person name="Mondo S."/>
            <person name="Nolan M."/>
            <person name="Ohm R."/>
            <person name="Pangilinan J."/>
            <person name="Park H.-J."/>
            <person name="Ramirez L."/>
            <person name="Alfaro M."/>
            <person name="Sun H."/>
            <person name="Tritt A."/>
            <person name="Yoshinaga Y."/>
            <person name="Zwiers L.-H."/>
            <person name="Turgeon B."/>
            <person name="Goodwin S."/>
            <person name="Spatafora J."/>
            <person name="Crous P."/>
            <person name="Grigoriev I."/>
        </authorList>
    </citation>
    <scope>NUCLEOTIDE SEQUENCE</scope>
    <source>
        <strain evidence="1">ATCC 36951</strain>
    </source>
</reference>
<name>A0A6A6C924_ZASCE</name>
<dbReference type="AlphaFoldDB" id="A0A6A6C924"/>
<dbReference type="Pfam" id="PF04031">
    <property type="entry name" value="Las1"/>
    <property type="match status" value="1"/>
</dbReference>